<accession>A0A094ZJX9</accession>
<dbReference type="PANTHER" id="PTHR21190:SF1">
    <property type="entry name" value="GH10077P"/>
    <property type="match status" value="1"/>
</dbReference>
<feature type="region of interest" description="Disordered" evidence="1">
    <location>
        <begin position="1523"/>
        <end position="1546"/>
    </location>
</feature>
<feature type="compositionally biased region" description="Polar residues" evidence="1">
    <location>
        <begin position="1189"/>
        <end position="1208"/>
    </location>
</feature>
<dbReference type="InterPro" id="IPR013087">
    <property type="entry name" value="Znf_C2H2_type"/>
</dbReference>
<feature type="compositionally biased region" description="Low complexity" evidence="1">
    <location>
        <begin position="25"/>
        <end position="34"/>
    </location>
</feature>
<dbReference type="PROSITE" id="PS50157">
    <property type="entry name" value="ZINC_FINGER_C2H2_2"/>
    <property type="match status" value="1"/>
</dbReference>
<feature type="region of interest" description="Disordered" evidence="1">
    <location>
        <begin position="1"/>
        <end position="69"/>
    </location>
</feature>
<dbReference type="KEGG" id="shx:MS3_00004074"/>
<reference evidence="2" key="1">
    <citation type="journal article" date="2012" name="Nat. Genet.">
        <title>Whole-genome sequence of Schistosoma haematobium.</title>
        <authorList>
            <person name="Young N.D."/>
            <person name="Jex A.R."/>
            <person name="Li B."/>
            <person name="Liu S."/>
            <person name="Yang L."/>
            <person name="Xiong Z."/>
            <person name="Li Y."/>
            <person name="Cantacessi C."/>
            <person name="Hall R.S."/>
            <person name="Xu X."/>
            <person name="Chen F."/>
            <person name="Wu X."/>
            <person name="Zerlotini A."/>
            <person name="Oliveira G."/>
            <person name="Hofmann A."/>
            <person name="Zhang G."/>
            <person name="Fang X."/>
            <person name="Kang Y."/>
            <person name="Campbell B.E."/>
            <person name="Loukas A."/>
            <person name="Ranganathan S."/>
            <person name="Rollinson D."/>
            <person name="Rinaldi G."/>
            <person name="Brindley P.J."/>
            <person name="Yang H."/>
            <person name="Wang J."/>
            <person name="Wang J."/>
            <person name="Gasser R.B."/>
        </authorList>
    </citation>
    <scope>NUCLEOTIDE SEQUENCE [LARGE SCALE GENOMIC DNA]</scope>
</reference>
<name>A0A094ZJX9_SCHHA</name>
<feature type="region of interest" description="Disordered" evidence="1">
    <location>
        <begin position="1101"/>
        <end position="1133"/>
    </location>
</feature>
<evidence type="ECO:0000313" key="2">
    <source>
        <dbReference type="EMBL" id="KGB34242.1"/>
    </source>
</evidence>
<dbReference type="PANTHER" id="PTHR21190">
    <property type="entry name" value="GH10077P"/>
    <property type="match status" value="1"/>
</dbReference>
<organism evidence="2">
    <name type="scientific">Schistosoma haematobium</name>
    <name type="common">Blood fluke</name>
    <dbReference type="NCBI Taxonomy" id="6185"/>
    <lineage>
        <taxon>Eukaryota</taxon>
        <taxon>Metazoa</taxon>
        <taxon>Spiralia</taxon>
        <taxon>Lophotrochozoa</taxon>
        <taxon>Platyhelminthes</taxon>
        <taxon>Trematoda</taxon>
        <taxon>Digenea</taxon>
        <taxon>Strigeidida</taxon>
        <taxon>Schistosomatoidea</taxon>
        <taxon>Schistosomatidae</taxon>
        <taxon>Schistosoma</taxon>
    </lineage>
</organism>
<feature type="compositionally biased region" description="Polar residues" evidence="1">
    <location>
        <begin position="1"/>
        <end position="24"/>
    </location>
</feature>
<sequence>MHCITSVLSLNSPEQMTESQQTTQKNPSPSSSIKNSEKQINTSIFVPSVSSSSSSTSSCSSVSSTSPQSTGLGLNFTKSFMTQVSEHSLNETSKSKINPIFQDGDSNDAQDICTANNNSYILPGFPSFCLGMSNDSLINQITNGHATNLLSIPTPTFSSSDLCMNKFPDNLVRSWTEGYPFTNSSFNTNTMITNIVNSTINSSRNNNNNNIITSIGANNTMLLRSHSTGLSSFNANNSHGLVLPLSSSSSSSENLSASGTFNNYHNDKSKPIISDNEEHLCNNLSVLNSYTDSNKSRNNYNNSVATTVSNITTTNSNNNSYSTSRKNDEDFCDLCQKHFCNKYYLRKHKTDVHGIHTEPYSHSRRRGNETQTVNNLSQIKNVNPFLTTTNNNNITSNVTGFINNASSDIDITIKCNNNNYIFPSDNSKIKDQVKGIDFTSDFDKSQMNDIQCELMKTQSPTKCELTNKSLSNIYDYIKCGSNPLLPSYVSEITNEKRCGNDEMTQWNRNCSGTTTISTTCSRNSVSISSGYGSNVNQSIDLTGDQSTLNEANSSCQTTTFNMTASCTHNIIDKNELNIEQKSMIDPSIVQSKNLNPLLSAQHYYMMALAANFSPSTAGLFNPSEVMAKSNLMPPLNPHLDIPLLSIPPSLDLNHVALREAQCDQCQKVFCNEYFLQLHRFSHQNNSDKLTLKNEKEQFDILENFPTEMEVTDSINKKDNTQHNTEKLSMDIEDNDNGDCESQKFNQNETKKEEIDSSLFFVNKSNTKEVNMNYPENSEFRLGTHSLDAFKNSMVAAKLADRVTCELCNKELCNKYFLRTHKIRVHGISPKDVGGPPMRNPPIIDNSSLNYSLNDLQTINCVTNSHQNNSILNFDENCKIDATLSDEMLNSFNSAYSTLGLVNQFLPLAYWPLFTSNHFISEQAVNCQLDKSLLPNFDNTVLWNNLNNSLTNNIYNHTNITTGNNGIKNSNLTEIPSAITSIYCPLCDLPIGPRLFLPTHLSSVHKLSPTDPDFFMNMLRAKPMSKIEKPNDLKCYNHLSATQTKSINDNFQEESTVNNNIHQPNVNNHHVNGCTSPSGKNEDQININNYCDDLILKELQSSNQKSEPKVINSESTANSSDLTNTKPLDIGLQSQPIKSLPNSLSNQLSPNDIAQYISTNTSTNSLPYIPFDLVNNLETQMNDSNATELSRIPLSNTPCSSDDSITHTSIADRGPFAPLANPPGSSVYSKNHTPIAAAAAVAAAAFSTLPINPIATMTAVGAVGDSLSNRSWNTITQLSTNKNVNNQSTFNQLSSEVSPTSSIGNTSNSVVQSGIPRKSPNQMRVLCDICNKWICNKYFLRTHKANKHGVTDPSLGSLECYRSGHEKSFPTMKSHMNTSFRRIMNECSRDTSQEEDKNIGDYTNPNCILSSPCESQVSFKNSSITSTQERRTQNSEQTIISCDNSIGTPLTSSDVSFPLTFQTTVATNLPWLGYGFPYQSSSLVSYPTINYPNILPFPMLPNSDIYPYSQTNIAGKLETTESVLHKSDLHKSSTDKESENEENKNPLNLSLKITSEDQKNICCCTVLNITTNTVSIGNNNNLSSVTTNITNKSQETNITNSKMNWLKRGQLMKKYFKNQYFSSFCINHSRQRLHYISNQLLLSLQLKRKSIQYVRRKMYMKRKQNTVKHIEKIESLPVSTCEICYRTIYPYYSFNKFGRPVNYHCYSKHLQQRQQRRKKMIRSHNSLCELQSCKTNSPVNYENFPTEAIKTKLTFSNKIFCPLCLNGQAFIEFTEFMKHLKQNHSISEYESVMNVFKTQMELYNAQNYVFQTSNFITTSVSVKPDSSDCNNHIPPMNSTVTTMSLAQESSNPSKNNPPFNTSYSHNDIMYDFQENTSQTRLVNSVDVNKSIEMIPSIVVCQPSLVLSPPPLSLSTPFSPFSNSSSLPLCSLSSSTITNSAVSTPRPLGRPLFMPINSFTKTLSTI</sequence>
<dbReference type="RefSeq" id="XP_012794010.2">
    <property type="nucleotide sequence ID" value="XM_012938556.3"/>
</dbReference>
<feature type="compositionally biased region" description="Basic and acidic residues" evidence="1">
    <location>
        <begin position="1523"/>
        <end position="1543"/>
    </location>
</feature>
<proteinExistence type="predicted"/>
<gene>
    <name evidence="2" type="ORF">MS3_02456</name>
</gene>
<evidence type="ECO:0000256" key="1">
    <source>
        <dbReference type="SAM" id="MobiDB-lite"/>
    </source>
</evidence>
<dbReference type="EMBL" id="KL250597">
    <property type="protein sequence ID" value="KGB34242.1"/>
    <property type="molecule type" value="Genomic_DNA"/>
</dbReference>
<feature type="compositionally biased region" description="Polar residues" evidence="1">
    <location>
        <begin position="1294"/>
        <end position="1311"/>
    </location>
</feature>
<dbReference type="SMART" id="SM00355">
    <property type="entry name" value="ZnF_C2H2"/>
    <property type="match status" value="6"/>
</dbReference>
<dbReference type="STRING" id="6185.A0A094ZJX9"/>
<protein>
    <submittedName>
        <fullName evidence="2">Uncharacterized protein</fullName>
    </submittedName>
</protein>
<dbReference type="PROSITE" id="PS00028">
    <property type="entry name" value="ZINC_FINGER_C2H2_1"/>
    <property type="match status" value="4"/>
</dbReference>
<feature type="region of interest" description="Disordered" evidence="1">
    <location>
        <begin position="1294"/>
        <end position="1315"/>
    </location>
</feature>
<feature type="compositionally biased region" description="Low complexity" evidence="1">
    <location>
        <begin position="46"/>
        <end position="69"/>
    </location>
</feature>
<feature type="region of interest" description="Disordered" evidence="1">
    <location>
        <begin position="1189"/>
        <end position="1217"/>
    </location>
</feature>
<feature type="compositionally biased region" description="Polar residues" evidence="1">
    <location>
        <begin position="1111"/>
        <end position="1133"/>
    </location>
</feature>